<reference evidence="7 8" key="1">
    <citation type="submission" date="2019-11" db="EMBL/GenBank/DDBJ databases">
        <authorList>
            <person name="Dong K."/>
        </authorList>
    </citation>
    <scope>NUCLEOTIDE SEQUENCE [LARGE SCALE GENOMIC DNA]</scope>
    <source>
        <strain evidence="7 8">NBRC 112902</strain>
    </source>
</reference>
<dbReference type="PANTHER" id="PTHR35008">
    <property type="entry name" value="BLL4482 PROTEIN-RELATED"/>
    <property type="match status" value="1"/>
</dbReference>
<dbReference type="OrthoDB" id="70223at2"/>
<sequence length="151" mass="15367">MTSFKIAACFTVATLAGLAPSFAADPEPGEALFSENCAACHNEGGIGTPGLAPPLNRPGFWAGLGDQAPAYISGVTLHGLNGTITAAGEKYIGLAMPPIADLADEDLAAINSWVLGTLGETKLAVSVEDIAKAKAEKVSAADLRAMRPKSE</sequence>
<dbReference type="GO" id="GO:0020037">
    <property type="term" value="F:heme binding"/>
    <property type="evidence" value="ECO:0007669"/>
    <property type="project" value="InterPro"/>
</dbReference>
<keyword evidence="1 4" id="KW-0349">Heme</keyword>
<dbReference type="EMBL" id="WMIG01000008">
    <property type="protein sequence ID" value="MTH60438.1"/>
    <property type="molecule type" value="Genomic_DNA"/>
</dbReference>
<gene>
    <name evidence="7" type="ORF">GL300_14575</name>
</gene>
<keyword evidence="8" id="KW-1185">Reference proteome</keyword>
<dbReference type="RefSeq" id="WP_155040384.1">
    <property type="nucleotide sequence ID" value="NZ_JBHGCD010000011.1"/>
</dbReference>
<organism evidence="7 8">
    <name type="scientific">Paracoccus litorisediminis</name>
    <dbReference type="NCBI Taxonomy" id="2006130"/>
    <lineage>
        <taxon>Bacteria</taxon>
        <taxon>Pseudomonadati</taxon>
        <taxon>Pseudomonadota</taxon>
        <taxon>Alphaproteobacteria</taxon>
        <taxon>Rhodobacterales</taxon>
        <taxon>Paracoccaceae</taxon>
        <taxon>Paracoccus</taxon>
    </lineage>
</organism>
<evidence type="ECO:0000256" key="1">
    <source>
        <dbReference type="ARBA" id="ARBA00022617"/>
    </source>
</evidence>
<feature type="chain" id="PRO_5032735958" evidence="5">
    <location>
        <begin position="24"/>
        <end position="151"/>
    </location>
</feature>
<keyword evidence="5" id="KW-0732">Signal</keyword>
<dbReference type="InterPro" id="IPR009056">
    <property type="entry name" value="Cyt_c-like_dom"/>
</dbReference>
<comment type="caution">
    <text evidence="7">The sequence shown here is derived from an EMBL/GenBank/DDBJ whole genome shotgun (WGS) entry which is preliminary data.</text>
</comment>
<feature type="domain" description="Cytochrome c" evidence="6">
    <location>
        <begin position="24"/>
        <end position="118"/>
    </location>
</feature>
<dbReference type="SUPFAM" id="SSF46626">
    <property type="entry name" value="Cytochrome c"/>
    <property type="match status" value="1"/>
</dbReference>
<dbReference type="PANTHER" id="PTHR35008:SF8">
    <property type="entry name" value="ALCOHOL DEHYDROGENASE CYTOCHROME C SUBUNIT"/>
    <property type="match status" value="1"/>
</dbReference>
<accession>A0A844HN21</accession>
<dbReference type="Gene3D" id="1.10.760.10">
    <property type="entry name" value="Cytochrome c-like domain"/>
    <property type="match status" value="1"/>
</dbReference>
<dbReference type="GO" id="GO:0046872">
    <property type="term" value="F:metal ion binding"/>
    <property type="evidence" value="ECO:0007669"/>
    <property type="project" value="UniProtKB-KW"/>
</dbReference>
<dbReference type="GO" id="GO:0009055">
    <property type="term" value="F:electron transfer activity"/>
    <property type="evidence" value="ECO:0007669"/>
    <property type="project" value="InterPro"/>
</dbReference>
<evidence type="ECO:0000313" key="8">
    <source>
        <dbReference type="Proteomes" id="UP000449846"/>
    </source>
</evidence>
<feature type="signal peptide" evidence="5">
    <location>
        <begin position="1"/>
        <end position="23"/>
    </location>
</feature>
<evidence type="ECO:0000259" key="6">
    <source>
        <dbReference type="PROSITE" id="PS51007"/>
    </source>
</evidence>
<proteinExistence type="predicted"/>
<evidence type="ECO:0000313" key="7">
    <source>
        <dbReference type="EMBL" id="MTH60438.1"/>
    </source>
</evidence>
<evidence type="ECO:0000256" key="2">
    <source>
        <dbReference type="ARBA" id="ARBA00022723"/>
    </source>
</evidence>
<name>A0A844HN21_9RHOB</name>
<dbReference type="Pfam" id="PF13442">
    <property type="entry name" value="Cytochrome_CBB3"/>
    <property type="match status" value="1"/>
</dbReference>
<dbReference type="InterPro" id="IPR051459">
    <property type="entry name" value="Cytochrome_c-type_DH"/>
</dbReference>
<dbReference type="PROSITE" id="PS51007">
    <property type="entry name" value="CYTC"/>
    <property type="match status" value="1"/>
</dbReference>
<keyword evidence="3 4" id="KW-0408">Iron</keyword>
<keyword evidence="2 4" id="KW-0479">Metal-binding</keyword>
<protein>
    <submittedName>
        <fullName evidence="7">C-type cytochrome</fullName>
    </submittedName>
</protein>
<evidence type="ECO:0000256" key="5">
    <source>
        <dbReference type="SAM" id="SignalP"/>
    </source>
</evidence>
<dbReference type="Proteomes" id="UP000449846">
    <property type="component" value="Unassembled WGS sequence"/>
</dbReference>
<dbReference type="InterPro" id="IPR036909">
    <property type="entry name" value="Cyt_c-like_dom_sf"/>
</dbReference>
<evidence type="ECO:0000256" key="3">
    <source>
        <dbReference type="ARBA" id="ARBA00023004"/>
    </source>
</evidence>
<evidence type="ECO:0000256" key="4">
    <source>
        <dbReference type="PROSITE-ProRule" id="PRU00433"/>
    </source>
</evidence>
<dbReference type="AlphaFoldDB" id="A0A844HN21"/>